<dbReference type="Proteomes" id="UP001220324">
    <property type="component" value="Unassembled WGS sequence"/>
</dbReference>
<dbReference type="Gene3D" id="2.60.130.10">
    <property type="entry name" value="Aromatic compound dioxygenase"/>
    <property type="match status" value="1"/>
</dbReference>
<evidence type="ECO:0008006" key="5">
    <source>
        <dbReference type="Google" id="ProtNLM"/>
    </source>
</evidence>
<feature type="chain" id="PRO_5042194599" description="Intradiol ring-cleavage dioxygenases domain-containing protein" evidence="2">
    <location>
        <begin position="21"/>
        <end position="358"/>
    </location>
</feature>
<dbReference type="InterPro" id="IPR015889">
    <property type="entry name" value="Intradiol_dOase_core"/>
</dbReference>
<dbReference type="PANTHER" id="PTHR34315:SF1">
    <property type="entry name" value="INTRADIOL RING-CLEAVAGE DIOXYGENASES DOMAIN-CONTAINING PROTEIN-RELATED"/>
    <property type="match status" value="1"/>
</dbReference>
<reference evidence="3 4" key="1">
    <citation type="journal article" date="2023" name="IMA Fungus">
        <title>Comparative genomic study of the Penicillium genus elucidates a diverse pangenome and 15 lateral gene transfer events.</title>
        <authorList>
            <person name="Petersen C."/>
            <person name="Sorensen T."/>
            <person name="Nielsen M.R."/>
            <person name="Sondergaard T.E."/>
            <person name="Sorensen J.L."/>
            <person name="Fitzpatrick D.A."/>
            <person name="Frisvad J.C."/>
            <person name="Nielsen K.L."/>
        </authorList>
    </citation>
    <scope>NUCLEOTIDE SEQUENCE [LARGE SCALE GENOMIC DNA]</scope>
    <source>
        <strain evidence="3 4">IBT 35679</strain>
    </source>
</reference>
<dbReference type="PANTHER" id="PTHR34315">
    <property type="match status" value="1"/>
</dbReference>
<feature type="region of interest" description="Disordered" evidence="1">
    <location>
        <begin position="57"/>
        <end position="76"/>
    </location>
</feature>
<organism evidence="3 4">
    <name type="scientific">Penicillium frequentans</name>
    <dbReference type="NCBI Taxonomy" id="3151616"/>
    <lineage>
        <taxon>Eukaryota</taxon>
        <taxon>Fungi</taxon>
        <taxon>Dikarya</taxon>
        <taxon>Ascomycota</taxon>
        <taxon>Pezizomycotina</taxon>
        <taxon>Eurotiomycetes</taxon>
        <taxon>Eurotiomycetidae</taxon>
        <taxon>Eurotiales</taxon>
        <taxon>Aspergillaceae</taxon>
        <taxon>Penicillium</taxon>
    </lineage>
</organism>
<accession>A0AAD6GLT8</accession>
<comment type="caution">
    <text evidence="3">The sequence shown here is derived from an EMBL/GenBank/DDBJ whole genome shotgun (WGS) entry which is preliminary data.</text>
</comment>
<evidence type="ECO:0000256" key="1">
    <source>
        <dbReference type="SAM" id="MobiDB-lite"/>
    </source>
</evidence>
<dbReference type="AlphaFoldDB" id="A0AAD6GLT8"/>
<sequence>MHFPILSGIALASVLAPAIAHPELVDHSKVPRHEVHHLNSRSTGACKVQIEARRQATAAKRGAKARTRREARGVSDSHALSDRSIYETIPNRTCILAPETVWGPYGIDNELHRHDVRESQSGINLYLDIGLIDVETCEPLPDAWLTIWACNATGSYSGFTGIDPDTSDLLSGFEKRTDGTTDDKTFLRGISKTDSEGMTEFLTIFPGYYISRTTHIHVTVQTNVTGKDTSYNQASVQHLGQLFFEEELINSVYQLQPYKDHLSTLNRTTNAEDSLYSTANSDGYSAVVSTALLGHVIADGLVGSITIGVNRSATPAETTGGSVNVVGYLPTASPTAGAQAAAYVIDAEEGYFEKRRKL</sequence>
<feature type="signal peptide" evidence="2">
    <location>
        <begin position="1"/>
        <end position="20"/>
    </location>
</feature>
<dbReference type="GO" id="GO:0005506">
    <property type="term" value="F:iron ion binding"/>
    <property type="evidence" value="ECO:0007669"/>
    <property type="project" value="InterPro"/>
</dbReference>
<proteinExistence type="predicted"/>
<protein>
    <recommendedName>
        <fullName evidence="5">Intradiol ring-cleavage dioxygenases domain-containing protein</fullName>
    </recommendedName>
</protein>
<keyword evidence="2" id="KW-0732">Signal</keyword>
<keyword evidence="4" id="KW-1185">Reference proteome</keyword>
<name>A0AAD6GLT8_9EURO</name>
<dbReference type="SUPFAM" id="SSF49482">
    <property type="entry name" value="Aromatic compound dioxygenase"/>
    <property type="match status" value="1"/>
</dbReference>
<dbReference type="CDD" id="cd03457">
    <property type="entry name" value="intradiol_dioxygenase_like"/>
    <property type="match status" value="1"/>
</dbReference>
<evidence type="ECO:0000313" key="4">
    <source>
        <dbReference type="Proteomes" id="UP001220324"/>
    </source>
</evidence>
<dbReference type="GO" id="GO:0016702">
    <property type="term" value="F:oxidoreductase activity, acting on single donors with incorporation of molecular oxygen, incorporation of two atoms of oxygen"/>
    <property type="evidence" value="ECO:0007669"/>
    <property type="project" value="InterPro"/>
</dbReference>
<dbReference type="EMBL" id="JAQIZZ010000001">
    <property type="protein sequence ID" value="KAJ5557058.1"/>
    <property type="molecule type" value="Genomic_DNA"/>
</dbReference>
<evidence type="ECO:0000313" key="3">
    <source>
        <dbReference type="EMBL" id="KAJ5557058.1"/>
    </source>
</evidence>
<evidence type="ECO:0000256" key="2">
    <source>
        <dbReference type="SAM" id="SignalP"/>
    </source>
</evidence>
<gene>
    <name evidence="3" type="ORF">N7494_000973</name>
</gene>